<feature type="transmembrane region" description="Helical" evidence="1">
    <location>
        <begin position="106"/>
        <end position="123"/>
    </location>
</feature>
<gene>
    <name evidence="2" type="ORF">GCM10023094_17310</name>
</gene>
<evidence type="ECO:0000256" key="1">
    <source>
        <dbReference type="SAM" id="Phobius"/>
    </source>
</evidence>
<keyword evidence="1" id="KW-0812">Transmembrane</keyword>
<protein>
    <recommendedName>
        <fullName evidence="4">Integral membrane protein</fullName>
    </recommendedName>
</protein>
<dbReference type="EMBL" id="BAABFB010000029">
    <property type="protein sequence ID" value="GAA4476735.1"/>
    <property type="molecule type" value="Genomic_DNA"/>
</dbReference>
<dbReference type="InterPro" id="IPR038665">
    <property type="entry name" value="Voltage-dep_anion_channel_sf"/>
</dbReference>
<keyword evidence="1" id="KW-1133">Transmembrane helix</keyword>
<feature type="transmembrane region" description="Helical" evidence="1">
    <location>
        <begin position="135"/>
        <end position="153"/>
    </location>
</feature>
<comment type="caution">
    <text evidence="2">The sequence shown here is derived from an EMBL/GenBank/DDBJ whole genome shotgun (WGS) entry which is preliminary data.</text>
</comment>
<keyword evidence="3" id="KW-1185">Reference proteome</keyword>
<organism evidence="2 3">
    <name type="scientific">Rhodococcus olei</name>
    <dbReference type="NCBI Taxonomy" id="2161675"/>
    <lineage>
        <taxon>Bacteria</taxon>
        <taxon>Bacillati</taxon>
        <taxon>Actinomycetota</taxon>
        <taxon>Actinomycetes</taxon>
        <taxon>Mycobacteriales</taxon>
        <taxon>Nocardiaceae</taxon>
        <taxon>Rhodococcus</taxon>
    </lineage>
</organism>
<evidence type="ECO:0008006" key="4">
    <source>
        <dbReference type="Google" id="ProtNLM"/>
    </source>
</evidence>
<dbReference type="RefSeq" id="WP_345343647.1">
    <property type="nucleotide sequence ID" value="NZ_BAABFB010000029.1"/>
</dbReference>
<feature type="transmembrane region" description="Helical" evidence="1">
    <location>
        <begin position="82"/>
        <end position="100"/>
    </location>
</feature>
<accession>A0ABP8P0H0</accession>
<feature type="transmembrane region" description="Helical" evidence="1">
    <location>
        <begin position="159"/>
        <end position="182"/>
    </location>
</feature>
<evidence type="ECO:0000313" key="2">
    <source>
        <dbReference type="EMBL" id="GAA4476735.1"/>
    </source>
</evidence>
<keyword evidence="1" id="KW-0472">Membrane</keyword>
<proteinExistence type="predicted"/>
<feature type="transmembrane region" description="Helical" evidence="1">
    <location>
        <begin position="21"/>
        <end position="41"/>
    </location>
</feature>
<dbReference type="Gene3D" id="1.50.10.150">
    <property type="entry name" value="Voltage-dependent anion channel"/>
    <property type="match status" value="1"/>
</dbReference>
<feature type="transmembrane region" description="Helical" evidence="1">
    <location>
        <begin position="47"/>
        <end position="70"/>
    </location>
</feature>
<dbReference type="Proteomes" id="UP001501183">
    <property type="component" value="Unassembled WGS sequence"/>
</dbReference>
<evidence type="ECO:0000313" key="3">
    <source>
        <dbReference type="Proteomes" id="UP001501183"/>
    </source>
</evidence>
<reference evidence="3" key="1">
    <citation type="journal article" date="2019" name="Int. J. Syst. Evol. Microbiol.">
        <title>The Global Catalogue of Microorganisms (GCM) 10K type strain sequencing project: providing services to taxonomists for standard genome sequencing and annotation.</title>
        <authorList>
            <consortium name="The Broad Institute Genomics Platform"/>
            <consortium name="The Broad Institute Genome Sequencing Center for Infectious Disease"/>
            <person name="Wu L."/>
            <person name="Ma J."/>
        </authorList>
    </citation>
    <scope>NUCLEOTIDE SEQUENCE [LARGE SCALE GENOMIC DNA]</scope>
    <source>
        <strain evidence="3">JCM 32206</strain>
    </source>
</reference>
<name>A0ABP8P0H0_9NOCA</name>
<sequence>MGSAWVRAATAAVRVTASTRPVAGAAAMSFGIVSIALHVAGFDTLSLPWLVLGIVTWAALVVVAAGRLVLDRPRWMDESRTPAALTGVAATTVLGTRLSLLGRQAAALIVAVVAWLVLTPSVLRGRTTPTVGASFLLCVATQGPVVLAATLAVATGRPWLTVAATAFFGLGLCCYVVVVVRFDVRQLALAGR</sequence>